<evidence type="ECO:0000256" key="1">
    <source>
        <dbReference type="ARBA" id="ARBA00004123"/>
    </source>
</evidence>
<dbReference type="InterPro" id="IPR009060">
    <property type="entry name" value="UBA-like_sf"/>
</dbReference>
<proteinExistence type="predicted"/>
<feature type="region of interest" description="Disordered" evidence="9">
    <location>
        <begin position="205"/>
        <end position="238"/>
    </location>
</feature>
<dbReference type="GO" id="GO:0061484">
    <property type="term" value="P:hematopoietic stem cell homeostasis"/>
    <property type="evidence" value="ECO:0007669"/>
    <property type="project" value="UniProtKB-ARBA"/>
</dbReference>
<dbReference type="Pfam" id="PF12478">
    <property type="entry name" value="UBAP2-Lig"/>
    <property type="match status" value="1"/>
</dbReference>
<feature type="compositionally biased region" description="Low complexity" evidence="9">
    <location>
        <begin position="925"/>
        <end position="936"/>
    </location>
</feature>
<dbReference type="CDD" id="cd14277">
    <property type="entry name" value="UBA_UBP2_like"/>
    <property type="match status" value="1"/>
</dbReference>
<keyword evidence="7" id="KW-0597">Phosphoprotein</keyword>
<feature type="compositionally biased region" description="Low complexity" evidence="9">
    <location>
        <begin position="497"/>
        <end position="511"/>
    </location>
</feature>
<keyword evidence="12" id="KW-1185">Reference proteome</keyword>
<feature type="region of interest" description="Disordered" evidence="9">
    <location>
        <begin position="98"/>
        <end position="145"/>
    </location>
</feature>
<feature type="region of interest" description="Disordered" evidence="9">
    <location>
        <begin position="578"/>
        <end position="682"/>
    </location>
</feature>
<keyword evidence="6" id="KW-0963">Cytoplasm</keyword>
<dbReference type="InterPro" id="IPR022166">
    <property type="entry name" value="UBAP2/Lig"/>
</dbReference>
<feature type="region of interest" description="Disordered" evidence="9">
    <location>
        <begin position="1"/>
        <end position="29"/>
    </location>
</feature>
<evidence type="ECO:0000313" key="11">
    <source>
        <dbReference type="Ensembl" id="ENSOKIP00005021212.1"/>
    </source>
</evidence>
<accession>A0A8C7DJB7</accession>
<feature type="compositionally biased region" description="Polar residues" evidence="9">
    <location>
        <begin position="476"/>
        <end position="496"/>
    </location>
</feature>
<evidence type="ECO:0000256" key="8">
    <source>
        <dbReference type="ARBA" id="ARBA00023242"/>
    </source>
</evidence>
<comment type="subcellular location">
    <subcellularLocation>
        <location evidence="2">Chromosome</location>
    </subcellularLocation>
    <subcellularLocation>
        <location evidence="3">Cytoplasm</location>
    </subcellularLocation>
    <subcellularLocation>
        <location evidence="1">Nucleus</location>
    </subcellularLocation>
</comment>
<feature type="compositionally biased region" description="Polar residues" evidence="9">
    <location>
        <begin position="997"/>
        <end position="1006"/>
    </location>
</feature>
<evidence type="ECO:0000256" key="2">
    <source>
        <dbReference type="ARBA" id="ARBA00004286"/>
    </source>
</evidence>
<feature type="region of interest" description="Disordered" evidence="9">
    <location>
        <begin position="726"/>
        <end position="752"/>
    </location>
</feature>
<keyword evidence="4" id="KW-0158">Chromosome</keyword>
<dbReference type="GO" id="GO:0005634">
    <property type="term" value="C:nucleus"/>
    <property type="evidence" value="ECO:0007669"/>
    <property type="project" value="UniProtKB-SubCell"/>
</dbReference>
<dbReference type="Gene3D" id="1.10.8.10">
    <property type="entry name" value="DNA helicase RuvA subunit, C-terminal domain"/>
    <property type="match status" value="1"/>
</dbReference>
<evidence type="ECO:0000313" key="12">
    <source>
        <dbReference type="Proteomes" id="UP000694557"/>
    </source>
</evidence>
<keyword evidence="8" id="KW-0539">Nucleus</keyword>
<dbReference type="GeneTree" id="ENSGT00390000003453"/>
<gene>
    <name evidence="11" type="primary">ubap2a</name>
</gene>
<feature type="compositionally biased region" description="Polar residues" evidence="9">
    <location>
        <begin position="402"/>
        <end position="414"/>
    </location>
</feature>
<feature type="compositionally biased region" description="Low complexity" evidence="9">
    <location>
        <begin position="525"/>
        <end position="555"/>
    </location>
</feature>
<feature type="compositionally biased region" description="Low complexity" evidence="9">
    <location>
        <begin position="831"/>
        <end position="855"/>
    </location>
</feature>
<evidence type="ECO:0000256" key="6">
    <source>
        <dbReference type="ARBA" id="ARBA00022490"/>
    </source>
</evidence>
<reference evidence="11" key="2">
    <citation type="submission" date="2025-09" db="UniProtKB">
        <authorList>
            <consortium name="Ensembl"/>
        </authorList>
    </citation>
    <scope>IDENTIFICATION</scope>
</reference>
<feature type="compositionally biased region" description="Low complexity" evidence="9">
    <location>
        <begin position="865"/>
        <end position="878"/>
    </location>
</feature>
<evidence type="ECO:0000256" key="7">
    <source>
        <dbReference type="ARBA" id="ARBA00022553"/>
    </source>
</evidence>
<feature type="compositionally biased region" description="Polar residues" evidence="9">
    <location>
        <begin position="214"/>
        <end position="223"/>
    </location>
</feature>
<feature type="compositionally biased region" description="Low complexity" evidence="9">
    <location>
        <begin position="964"/>
        <end position="975"/>
    </location>
</feature>
<dbReference type="SUPFAM" id="SSF46934">
    <property type="entry name" value="UBA-like"/>
    <property type="match status" value="1"/>
</dbReference>
<feature type="region of interest" description="Disordered" evidence="9">
    <location>
        <begin position="273"/>
        <end position="346"/>
    </location>
</feature>
<feature type="compositionally biased region" description="Low complexity" evidence="9">
    <location>
        <begin position="370"/>
        <end position="383"/>
    </location>
</feature>
<dbReference type="AlphaFoldDB" id="A0A8C7DJB7"/>
<keyword evidence="5" id="KW-0488">Methylation</keyword>
<feature type="compositionally biased region" description="Basic and acidic residues" evidence="9">
    <location>
        <begin position="107"/>
        <end position="130"/>
    </location>
</feature>
<dbReference type="FunFam" id="1.10.8.10:FF:000004">
    <property type="entry name" value="ubiquitin-associated protein 2-like isoform X1"/>
    <property type="match status" value="1"/>
</dbReference>
<evidence type="ECO:0000256" key="9">
    <source>
        <dbReference type="SAM" id="MobiDB-lite"/>
    </source>
</evidence>
<dbReference type="GO" id="GO:0005694">
    <property type="term" value="C:chromosome"/>
    <property type="evidence" value="ECO:0007669"/>
    <property type="project" value="UniProtKB-SubCell"/>
</dbReference>
<feature type="region of interest" description="Disordered" evidence="9">
    <location>
        <begin position="361"/>
        <end position="440"/>
    </location>
</feature>
<dbReference type="SMART" id="SM00165">
    <property type="entry name" value="UBA"/>
    <property type="match status" value="1"/>
</dbReference>
<feature type="region of interest" description="Disordered" evidence="9">
    <location>
        <begin position="469"/>
        <end position="555"/>
    </location>
</feature>
<feature type="compositionally biased region" description="Low complexity" evidence="9">
    <location>
        <begin position="1069"/>
        <end position="1086"/>
    </location>
</feature>
<evidence type="ECO:0000259" key="10">
    <source>
        <dbReference type="SMART" id="SM00165"/>
    </source>
</evidence>
<dbReference type="Proteomes" id="UP000694557">
    <property type="component" value="Unassembled WGS sequence"/>
</dbReference>
<dbReference type="PANTHER" id="PTHR16308">
    <property type="entry name" value="UBIQUITIN ASSOCIATED PROTEIN 2-LIKE/LINGERER"/>
    <property type="match status" value="1"/>
</dbReference>
<feature type="compositionally biased region" description="Basic and acidic residues" evidence="9">
    <location>
        <begin position="8"/>
        <end position="17"/>
    </location>
</feature>
<organism evidence="11 12">
    <name type="scientific">Oncorhynchus kisutch</name>
    <name type="common">Coho salmon</name>
    <name type="synonym">Salmo kisutch</name>
    <dbReference type="NCBI Taxonomy" id="8019"/>
    <lineage>
        <taxon>Eukaryota</taxon>
        <taxon>Metazoa</taxon>
        <taxon>Chordata</taxon>
        <taxon>Craniata</taxon>
        <taxon>Vertebrata</taxon>
        <taxon>Euteleostomi</taxon>
        <taxon>Actinopterygii</taxon>
        <taxon>Neopterygii</taxon>
        <taxon>Teleostei</taxon>
        <taxon>Protacanthopterygii</taxon>
        <taxon>Salmoniformes</taxon>
        <taxon>Salmonidae</taxon>
        <taxon>Salmoninae</taxon>
        <taxon>Oncorhynchus</taxon>
    </lineage>
</organism>
<name>A0A8C7DJB7_ONCKI</name>
<dbReference type="InterPro" id="IPR051833">
    <property type="entry name" value="TC-DDR_regulator"/>
</dbReference>
<feature type="region of interest" description="Disordered" evidence="9">
    <location>
        <begin position="816"/>
        <end position="882"/>
    </location>
</feature>
<feature type="region of interest" description="Disordered" evidence="9">
    <location>
        <begin position="910"/>
        <end position="1095"/>
    </location>
</feature>
<evidence type="ECO:0000256" key="5">
    <source>
        <dbReference type="ARBA" id="ARBA00022481"/>
    </source>
</evidence>
<protein>
    <submittedName>
        <fullName evidence="11">Ubiquitin associated protein 2a</fullName>
    </submittedName>
</protein>
<feature type="compositionally biased region" description="Low complexity" evidence="9">
    <location>
        <begin position="599"/>
        <end position="682"/>
    </location>
</feature>
<dbReference type="PANTHER" id="PTHR16308:SF19">
    <property type="entry name" value="UBIQUITIN-ASSOCIATED PROTEIN 2"/>
    <property type="match status" value="1"/>
</dbReference>
<reference evidence="11" key="1">
    <citation type="submission" date="2025-08" db="UniProtKB">
        <authorList>
            <consortium name="Ensembl"/>
        </authorList>
    </citation>
    <scope>IDENTIFICATION</scope>
</reference>
<sequence length="1095" mass="113234">MMTSLGGDKARGTRDKALPAATHATQPQKQLQATAEQIRLAQMIYDKNDAEFEDKVNQLMEVTGKIQDECMVALHDCNEDVNRAINFLLESTSDTTSWETVGKKKPLAKDGPTEGKENREKRGGEREGSRGRGGSNRRGRGASNRSRQDVWILPLRHGPRYDCVDFKQTFSVVGMCAIEIVSCVVIMICVSCSLDLPSLLQKPVGEGRGGGDAPSTQSLVFTNSHHHPPRNGSAIGTGSTSYAHAALSSVLGAGFGDLGQSKRSQSSPGAQILEQLKGPGLGPLPSSQAAPPPSTQGASNTSLGSRLPGLGGAAPVLPPPSTSSWDIKVPEPSATSSSHTSHFSRDFKLQPEPSLVLSQLAQRHGTPSLPIARQSSPAQSPSPIQGPPLATIGAKPAHSAGPDTQGSNSLQQHRVPQLKAQKRRIPPTSKIPSSAVEMPGSADVPGLNVQFGALDFGSEAALPDFGPVETCVTGGSRESTPAPQSQTSLYSNPLSESMSTPLSVPLPLSSSEPVYHSPSVPMPSLTPSSMGTVSSSTPSSSISSSVPSSSSTSPFVSVGSGYDCGPVAPHSHLAFSQSKEAPGPIMNGLNGVRTSAMDSSSASSTPKPESPSLSISTSSAPAPSALMPSSIPSHSSALPSLPHDMPSASLAPLSSVDSSVSSLAPSSGSYSSAPAQAPAQSLHQVNSGMAHIMGTMSHMNSMVSSMGGSGHHASQALGLSANGTTAQANLSSAPRTAPLLSSSTGKAPPNLSQGVPPLLPNQYIMGPGGLLPAYPQIYGYEDLHMLQSRLPMDYYGITFPGPAALSGRDGSLANNPYSGEVTKFGRGDSTSPAPSSLSAQQQPQQGQSQGQNQAQPQPPQPQPQGQPQGHHNSQQQQAFLPPGYSYTGLPYYPGMPGAAFQYGHTMFMPQGQGPAKQHGVGLGNPSASPFQQQQPSGYGQHTFSSGYEDLTQGQAGVDYSKGYSNSSQSQAKSAATGPGKGISVTSGNSGVPEISGSVYNKTQSFDKQGFHAGTPPPFNLPSAMGGPGGAPGGYAPAPFLHILQPAHQQPHSQMLHHHLAQDGQGGPSQRGQSSSMQQKSQVNKSSYGSSPYWGN</sequence>
<feature type="compositionally biased region" description="Low complexity" evidence="9">
    <location>
        <begin position="283"/>
        <end position="299"/>
    </location>
</feature>
<evidence type="ECO:0000256" key="3">
    <source>
        <dbReference type="ARBA" id="ARBA00004496"/>
    </source>
</evidence>
<dbReference type="InterPro" id="IPR015940">
    <property type="entry name" value="UBA"/>
</dbReference>
<dbReference type="GO" id="GO:0005737">
    <property type="term" value="C:cytoplasm"/>
    <property type="evidence" value="ECO:0007669"/>
    <property type="project" value="UniProtKB-SubCell"/>
</dbReference>
<feature type="domain" description="UBA" evidence="10">
    <location>
        <begin position="52"/>
        <end position="90"/>
    </location>
</feature>
<evidence type="ECO:0000256" key="4">
    <source>
        <dbReference type="ARBA" id="ARBA00022454"/>
    </source>
</evidence>
<dbReference type="Ensembl" id="ENSOKIT00005022565.1">
    <property type="protein sequence ID" value="ENSOKIP00005021212.1"/>
    <property type="gene ID" value="ENSOKIG00005009350.1"/>
</dbReference>